<gene>
    <name evidence="1" type="ORF">RPERSI_LOCUS25734</name>
</gene>
<keyword evidence="2" id="KW-1185">Reference proteome</keyword>
<feature type="non-terminal residue" evidence="1">
    <location>
        <position position="1"/>
    </location>
</feature>
<comment type="caution">
    <text evidence="1">The sequence shown here is derived from an EMBL/GenBank/DDBJ whole genome shotgun (WGS) entry which is preliminary data.</text>
</comment>
<dbReference type="Proteomes" id="UP000789920">
    <property type="component" value="Unassembled WGS sequence"/>
</dbReference>
<evidence type="ECO:0000313" key="1">
    <source>
        <dbReference type="EMBL" id="CAG8822136.1"/>
    </source>
</evidence>
<proteinExistence type="predicted"/>
<organism evidence="1 2">
    <name type="scientific">Racocetra persica</name>
    <dbReference type="NCBI Taxonomy" id="160502"/>
    <lineage>
        <taxon>Eukaryota</taxon>
        <taxon>Fungi</taxon>
        <taxon>Fungi incertae sedis</taxon>
        <taxon>Mucoromycota</taxon>
        <taxon>Glomeromycotina</taxon>
        <taxon>Glomeromycetes</taxon>
        <taxon>Diversisporales</taxon>
        <taxon>Gigasporaceae</taxon>
        <taxon>Racocetra</taxon>
    </lineage>
</organism>
<evidence type="ECO:0000313" key="2">
    <source>
        <dbReference type="Proteomes" id="UP000789920"/>
    </source>
</evidence>
<feature type="non-terminal residue" evidence="1">
    <location>
        <position position="61"/>
    </location>
</feature>
<protein>
    <submittedName>
        <fullName evidence="1">17679_t:CDS:1</fullName>
    </submittedName>
</protein>
<sequence length="61" mass="7574">VEEIEDPVVFNLEKSREKEDFDEYIRFTKYREQYHLKNEYLSSEELQSYQEPEQYELSSES</sequence>
<reference evidence="1" key="1">
    <citation type="submission" date="2021-06" db="EMBL/GenBank/DDBJ databases">
        <authorList>
            <person name="Kallberg Y."/>
            <person name="Tangrot J."/>
            <person name="Rosling A."/>
        </authorList>
    </citation>
    <scope>NUCLEOTIDE SEQUENCE</scope>
    <source>
        <strain evidence="1">MA461A</strain>
    </source>
</reference>
<dbReference type="EMBL" id="CAJVQC010085829">
    <property type="protein sequence ID" value="CAG8822136.1"/>
    <property type="molecule type" value="Genomic_DNA"/>
</dbReference>
<name>A0ACA9S458_9GLOM</name>
<accession>A0ACA9S458</accession>